<evidence type="ECO:0000313" key="1">
    <source>
        <dbReference type="EMBL" id="KAG0486029.1"/>
    </source>
</evidence>
<sequence>MAPRATAWRVEAWGDGRPSTRYEVDATGCCGVGQQESMLSCDQQTPRIDPAPSSTVWNRDPMLATERDQVPWKGAPGRVRAPFGPYPAATRGAVNEVGLFGNAAQIGW</sequence>
<dbReference type="EMBL" id="JADCNM010000004">
    <property type="protein sequence ID" value="KAG0486029.1"/>
    <property type="molecule type" value="Genomic_DNA"/>
</dbReference>
<dbReference type="OrthoDB" id="786803at2759"/>
<gene>
    <name evidence="1" type="ORF">HPP92_008124</name>
</gene>
<dbReference type="AlphaFoldDB" id="A0A835RBT2"/>
<reference evidence="1 2" key="1">
    <citation type="journal article" date="2020" name="Nat. Food">
        <title>A phased Vanilla planifolia genome enables genetic improvement of flavour and production.</title>
        <authorList>
            <person name="Hasing T."/>
            <person name="Tang H."/>
            <person name="Brym M."/>
            <person name="Khazi F."/>
            <person name="Huang T."/>
            <person name="Chambers A.H."/>
        </authorList>
    </citation>
    <scope>NUCLEOTIDE SEQUENCE [LARGE SCALE GENOMIC DNA]</scope>
    <source>
        <tissue evidence="1">Leaf</tissue>
    </source>
</reference>
<evidence type="ECO:0000313" key="2">
    <source>
        <dbReference type="Proteomes" id="UP000639772"/>
    </source>
</evidence>
<dbReference type="Proteomes" id="UP000639772">
    <property type="component" value="Unassembled WGS sequence"/>
</dbReference>
<proteinExistence type="predicted"/>
<protein>
    <submittedName>
        <fullName evidence="1">Uncharacterized protein</fullName>
    </submittedName>
</protein>
<organism evidence="1 2">
    <name type="scientific">Vanilla planifolia</name>
    <name type="common">Vanilla</name>
    <dbReference type="NCBI Taxonomy" id="51239"/>
    <lineage>
        <taxon>Eukaryota</taxon>
        <taxon>Viridiplantae</taxon>
        <taxon>Streptophyta</taxon>
        <taxon>Embryophyta</taxon>
        <taxon>Tracheophyta</taxon>
        <taxon>Spermatophyta</taxon>
        <taxon>Magnoliopsida</taxon>
        <taxon>Liliopsida</taxon>
        <taxon>Asparagales</taxon>
        <taxon>Orchidaceae</taxon>
        <taxon>Vanilloideae</taxon>
        <taxon>Vanilleae</taxon>
        <taxon>Vanilla</taxon>
    </lineage>
</organism>
<accession>A0A835RBT2</accession>
<comment type="caution">
    <text evidence="1">The sequence shown here is derived from an EMBL/GenBank/DDBJ whole genome shotgun (WGS) entry which is preliminary data.</text>
</comment>
<name>A0A835RBT2_VANPL</name>